<dbReference type="InterPro" id="IPR039056">
    <property type="entry name" value="SPEC"/>
</dbReference>
<evidence type="ECO:0000259" key="12">
    <source>
        <dbReference type="PROSITE" id="PS50108"/>
    </source>
</evidence>
<dbReference type="GO" id="GO:0008360">
    <property type="term" value="P:regulation of cell shape"/>
    <property type="evidence" value="ECO:0007669"/>
    <property type="project" value="UniProtKB-KW"/>
</dbReference>
<evidence type="ECO:0000256" key="5">
    <source>
        <dbReference type="ARBA" id="ARBA00022490"/>
    </source>
</evidence>
<keyword evidence="14" id="KW-1185">Reference proteome</keyword>
<accession>A0A9Q1H7Q4</accession>
<sequence>MSDMLLCFSCCCTEPAAAPIRTRRKIDRSMIGTPQNFVHTAHIGSGDMTTAQNSHISSIQTQMSSKGGYEPNGTSPVQFERKVIDVQRTDTEE</sequence>
<feature type="compositionally biased region" description="Polar residues" evidence="11">
    <location>
        <begin position="47"/>
        <end position="65"/>
    </location>
</feature>
<dbReference type="Pfam" id="PF00786">
    <property type="entry name" value="PBD"/>
    <property type="match status" value="1"/>
</dbReference>
<dbReference type="EMBL" id="JAIZAY010000009">
    <property type="protein sequence ID" value="KAJ8035580.1"/>
    <property type="molecule type" value="Genomic_DNA"/>
</dbReference>
<dbReference type="InterPro" id="IPR000095">
    <property type="entry name" value="CRIB_dom"/>
</dbReference>
<dbReference type="OrthoDB" id="5559822at2759"/>
<evidence type="ECO:0000313" key="14">
    <source>
        <dbReference type="Proteomes" id="UP001152320"/>
    </source>
</evidence>
<dbReference type="PROSITE" id="PS50108">
    <property type="entry name" value="CRIB"/>
    <property type="match status" value="1"/>
</dbReference>
<dbReference type="GO" id="GO:0035023">
    <property type="term" value="P:regulation of Rho protein signal transduction"/>
    <property type="evidence" value="ECO:0007669"/>
    <property type="project" value="InterPro"/>
</dbReference>
<feature type="domain" description="CRIB" evidence="12">
    <location>
        <begin position="31"/>
        <end position="44"/>
    </location>
</feature>
<evidence type="ECO:0000256" key="11">
    <source>
        <dbReference type="SAM" id="MobiDB-lite"/>
    </source>
</evidence>
<reference evidence="13" key="1">
    <citation type="submission" date="2021-10" db="EMBL/GenBank/DDBJ databases">
        <title>Tropical sea cucumber genome reveals ecological adaptation and Cuvierian tubules defense mechanism.</title>
        <authorList>
            <person name="Chen T."/>
        </authorList>
    </citation>
    <scope>NUCLEOTIDE SEQUENCE</scope>
    <source>
        <strain evidence="13">Nanhai2018</strain>
        <tissue evidence="13">Muscle</tissue>
    </source>
</reference>
<dbReference type="Gene3D" id="3.90.810.10">
    <property type="entry name" value="CRIB domain"/>
    <property type="match status" value="1"/>
</dbReference>
<gene>
    <name evidence="13" type="ORF">HOLleu_19303</name>
</gene>
<evidence type="ECO:0000256" key="4">
    <source>
        <dbReference type="ARBA" id="ARBA00022475"/>
    </source>
</evidence>
<keyword evidence="8" id="KW-0564">Palmitate</keyword>
<dbReference type="GO" id="GO:0031267">
    <property type="term" value="F:small GTPase binding"/>
    <property type="evidence" value="ECO:0007669"/>
    <property type="project" value="InterPro"/>
</dbReference>
<dbReference type="CDD" id="cd00132">
    <property type="entry name" value="CRIB"/>
    <property type="match status" value="1"/>
</dbReference>
<protein>
    <submittedName>
        <fullName evidence="13">CDC42 small effector protein 2-A</fullName>
    </submittedName>
</protein>
<evidence type="ECO:0000256" key="1">
    <source>
        <dbReference type="ARBA" id="ARBA00004193"/>
    </source>
</evidence>
<evidence type="ECO:0000256" key="8">
    <source>
        <dbReference type="ARBA" id="ARBA00023139"/>
    </source>
</evidence>
<comment type="subcellular location">
    <subcellularLocation>
        <location evidence="1">Cell membrane</location>
        <topology evidence="1">Lipid-anchor</topology>
    </subcellularLocation>
    <subcellularLocation>
        <location evidence="2">Cytoplasm</location>
        <location evidence="2">Cytoskeleton</location>
    </subcellularLocation>
</comment>
<keyword evidence="6" id="KW-0133">Cell shape</keyword>
<evidence type="ECO:0000256" key="10">
    <source>
        <dbReference type="ARBA" id="ARBA00023288"/>
    </source>
</evidence>
<dbReference type="PANTHER" id="PTHR13502">
    <property type="entry name" value="CDC42 SMALL EFFECTOR PROTEIN HOMOLOG"/>
    <property type="match status" value="1"/>
</dbReference>
<evidence type="ECO:0000313" key="13">
    <source>
        <dbReference type="EMBL" id="KAJ8035580.1"/>
    </source>
</evidence>
<feature type="region of interest" description="Disordered" evidence="11">
    <location>
        <begin position="45"/>
        <end position="79"/>
    </location>
</feature>
<dbReference type="PANTHER" id="PTHR13502:SF6">
    <property type="entry name" value="CDC42 SMALL EFFECTOR PROTEIN HOMOLOG"/>
    <property type="match status" value="1"/>
</dbReference>
<keyword evidence="7" id="KW-0472">Membrane</keyword>
<evidence type="ECO:0000256" key="2">
    <source>
        <dbReference type="ARBA" id="ARBA00004245"/>
    </source>
</evidence>
<dbReference type="GO" id="GO:0005886">
    <property type="term" value="C:plasma membrane"/>
    <property type="evidence" value="ECO:0007669"/>
    <property type="project" value="UniProtKB-SubCell"/>
</dbReference>
<comment type="similarity">
    <text evidence="3">Belongs to the CDC42SE/SPEC family.</text>
</comment>
<dbReference type="FunFam" id="3.90.810.10:FF:000004">
    <property type="entry name" value="CDC42 small effector protein 2"/>
    <property type="match status" value="1"/>
</dbReference>
<keyword evidence="10" id="KW-0449">Lipoprotein</keyword>
<dbReference type="AlphaFoldDB" id="A0A9Q1H7Q4"/>
<organism evidence="13 14">
    <name type="scientific">Holothuria leucospilota</name>
    <name type="common">Black long sea cucumber</name>
    <name type="synonym">Mertensiothuria leucospilota</name>
    <dbReference type="NCBI Taxonomy" id="206669"/>
    <lineage>
        <taxon>Eukaryota</taxon>
        <taxon>Metazoa</taxon>
        <taxon>Echinodermata</taxon>
        <taxon>Eleutherozoa</taxon>
        <taxon>Echinozoa</taxon>
        <taxon>Holothuroidea</taxon>
        <taxon>Aspidochirotacea</taxon>
        <taxon>Aspidochirotida</taxon>
        <taxon>Holothuriidae</taxon>
        <taxon>Holothuria</taxon>
    </lineage>
</organism>
<evidence type="ECO:0000256" key="3">
    <source>
        <dbReference type="ARBA" id="ARBA00005720"/>
    </source>
</evidence>
<dbReference type="GO" id="GO:0005856">
    <property type="term" value="C:cytoskeleton"/>
    <property type="evidence" value="ECO:0007669"/>
    <property type="project" value="UniProtKB-SubCell"/>
</dbReference>
<keyword evidence="9" id="KW-0206">Cytoskeleton</keyword>
<evidence type="ECO:0000256" key="9">
    <source>
        <dbReference type="ARBA" id="ARBA00023212"/>
    </source>
</evidence>
<evidence type="ECO:0000256" key="6">
    <source>
        <dbReference type="ARBA" id="ARBA00022960"/>
    </source>
</evidence>
<proteinExistence type="inferred from homology"/>
<name>A0A9Q1H7Q4_HOLLE</name>
<keyword evidence="5" id="KW-0963">Cytoplasm</keyword>
<dbReference type="Proteomes" id="UP001152320">
    <property type="component" value="Chromosome 9"/>
</dbReference>
<evidence type="ECO:0000256" key="7">
    <source>
        <dbReference type="ARBA" id="ARBA00023136"/>
    </source>
</evidence>
<comment type="caution">
    <text evidence="13">The sequence shown here is derived from an EMBL/GenBank/DDBJ whole genome shotgun (WGS) entry which is preliminary data.</text>
</comment>
<keyword evidence="4" id="KW-1003">Cell membrane</keyword>
<dbReference type="InterPro" id="IPR036936">
    <property type="entry name" value="CRIB_dom_sf"/>
</dbReference>